<evidence type="ECO:0000313" key="2">
    <source>
        <dbReference type="EMBL" id="KAK0452565.1"/>
    </source>
</evidence>
<sequence>MSGWTSIAPGDPPLVREGSGPHPFHGNFNVAAFINVTPHELVALDNGVAVLRNFVVIWKIWWSKRSMSWFSQYSSHPAIPEKWRRHENMDPNQFQQKEGELKDKRRTWLPSTSQNEVQKLRERVPLAVNHRWLNTVGGGRDVRREGCMRARRREAAGSPLASVAGWGTGVTARFGDGQAGRAGKAGAGKASVTSVWLGRSRQQRVLRCSHAPTIASTTISIRNHTDKH</sequence>
<protein>
    <submittedName>
        <fullName evidence="2">Uncharacterized protein</fullName>
    </submittedName>
</protein>
<gene>
    <name evidence="2" type="ORF">EV421DRAFT_1731185</name>
</gene>
<organism evidence="2 3">
    <name type="scientific">Armillaria borealis</name>
    <dbReference type="NCBI Taxonomy" id="47425"/>
    <lineage>
        <taxon>Eukaryota</taxon>
        <taxon>Fungi</taxon>
        <taxon>Dikarya</taxon>
        <taxon>Basidiomycota</taxon>
        <taxon>Agaricomycotina</taxon>
        <taxon>Agaricomycetes</taxon>
        <taxon>Agaricomycetidae</taxon>
        <taxon>Agaricales</taxon>
        <taxon>Marasmiineae</taxon>
        <taxon>Physalacriaceae</taxon>
        <taxon>Armillaria</taxon>
    </lineage>
</organism>
<feature type="region of interest" description="Disordered" evidence="1">
    <location>
        <begin position="1"/>
        <end position="20"/>
    </location>
</feature>
<reference evidence="2" key="1">
    <citation type="submission" date="2023-06" db="EMBL/GenBank/DDBJ databases">
        <authorList>
            <consortium name="Lawrence Berkeley National Laboratory"/>
            <person name="Ahrendt S."/>
            <person name="Sahu N."/>
            <person name="Indic B."/>
            <person name="Wong-Bajracharya J."/>
            <person name="Merenyi Z."/>
            <person name="Ke H.-M."/>
            <person name="Monk M."/>
            <person name="Kocsube S."/>
            <person name="Drula E."/>
            <person name="Lipzen A."/>
            <person name="Balint B."/>
            <person name="Henrissat B."/>
            <person name="Andreopoulos B."/>
            <person name="Martin F.M."/>
            <person name="Harder C.B."/>
            <person name="Rigling D."/>
            <person name="Ford K.L."/>
            <person name="Foster G.D."/>
            <person name="Pangilinan J."/>
            <person name="Papanicolaou A."/>
            <person name="Barry K."/>
            <person name="LaButti K."/>
            <person name="Viragh M."/>
            <person name="Koriabine M."/>
            <person name="Yan M."/>
            <person name="Riley R."/>
            <person name="Champramary S."/>
            <person name="Plett K.L."/>
            <person name="Tsai I.J."/>
            <person name="Slot J."/>
            <person name="Sipos G."/>
            <person name="Plett J."/>
            <person name="Nagy L.G."/>
            <person name="Grigoriev I.V."/>
        </authorList>
    </citation>
    <scope>NUCLEOTIDE SEQUENCE</scope>
    <source>
        <strain evidence="2">FPL87.14</strain>
    </source>
</reference>
<name>A0AA39K334_9AGAR</name>
<dbReference type="EMBL" id="JAUEPT010000004">
    <property type="protein sequence ID" value="KAK0452565.1"/>
    <property type="molecule type" value="Genomic_DNA"/>
</dbReference>
<evidence type="ECO:0000313" key="3">
    <source>
        <dbReference type="Proteomes" id="UP001175226"/>
    </source>
</evidence>
<comment type="caution">
    <text evidence="2">The sequence shown here is derived from an EMBL/GenBank/DDBJ whole genome shotgun (WGS) entry which is preliminary data.</text>
</comment>
<dbReference type="AlphaFoldDB" id="A0AA39K334"/>
<accession>A0AA39K334</accession>
<evidence type="ECO:0000256" key="1">
    <source>
        <dbReference type="SAM" id="MobiDB-lite"/>
    </source>
</evidence>
<proteinExistence type="predicted"/>
<dbReference type="Proteomes" id="UP001175226">
    <property type="component" value="Unassembled WGS sequence"/>
</dbReference>
<keyword evidence="3" id="KW-1185">Reference proteome</keyword>